<dbReference type="PANTHER" id="PTHR33525">
    <property type="match status" value="1"/>
</dbReference>
<dbReference type="PROSITE" id="PS51833">
    <property type="entry name" value="HDOD"/>
    <property type="match status" value="1"/>
</dbReference>
<dbReference type="AlphaFoldDB" id="A0A0K8NZU7"/>
<dbReference type="SUPFAM" id="SSF109604">
    <property type="entry name" value="HD-domain/PDEase-like"/>
    <property type="match status" value="1"/>
</dbReference>
<evidence type="ECO:0000313" key="3">
    <source>
        <dbReference type="Proteomes" id="UP000037660"/>
    </source>
</evidence>
<feature type="domain" description="HDOD" evidence="1">
    <location>
        <begin position="21"/>
        <end position="220"/>
    </location>
</feature>
<dbReference type="STRING" id="1547922.ISF6_1582"/>
<protein>
    <recommendedName>
        <fullName evidence="1">HDOD domain-containing protein</fullName>
    </recommendedName>
</protein>
<dbReference type="EMBL" id="BBYR01000029">
    <property type="protein sequence ID" value="GAP35809.1"/>
    <property type="molecule type" value="Genomic_DNA"/>
</dbReference>
<reference evidence="3" key="1">
    <citation type="submission" date="2015-07" db="EMBL/GenBank/DDBJ databases">
        <title>Discovery of a poly(ethylene terephthalate assimilation.</title>
        <authorList>
            <person name="Yoshida S."/>
            <person name="Hiraga K."/>
            <person name="Takehana T."/>
            <person name="Taniguchi I."/>
            <person name="Yamaji H."/>
            <person name="Maeda Y."/>
            <person name="Toyohara K."/>
            <person name="Miyamoto K."/>
            <person name="Kimura Y."/>
            <person name="Oda K."/>
        </authorList>
    </citation>
    <scope>NUCLEOTIDE SEQUENCE [LARGE SCALE GENOMIC DNA]</scope>
    <source>
        <strain evidence="3">NBRC 110686 / TISTR 2288 / 201-F6</strain>
    </source>
</reference>
<proteinExistence type="predicted"/>
<evidence type="ECO:0000259" key="1">
    <source>
        <dbReference type="PROSITE" id="PS51833"/>
    </source>
</evidence>
<dbReference type="InterPro" id="IPR013976">
    <property type="entry name" value="HDOD"/>
</dbReference>
<keyword evidence="3" id="KW-1185">Reference proteome</keyword>
<organism evidence="2 3">
    <name type="scientific">Piscinibacter sakaiensis</name>
    <name type="common">Ideonella sakaiensis</name>
    <dbReference type="NCBI Taxonomy" id="1547922"/>
    <lineage>
        <taxon>Bacteria</taxon>
        <taxon>Pseudomonadati</taxon>
        <taxon>Pseudomonadota</taxon>
        <taxon>Betaproteobacteria</taxon>
        <taxon>Burkholderiales</taxon>
        <taxon>Sphaerotilaceae</taxon>
        <taxon>Piscinibacter</taxon>
    </lineage>
</organism>
<accession>A0A0K8NZU7</accession>
<reference evidence="2 3" key="2">
    <citation type="journal article" date="2016" name="Science">
        <title>A bacterium that degrades and assimilates poly(ethylene terephthalate).</title>
        <authorList>
            <person name="Yoshida S."/>
            <person name="Hiraga K."/>
            <person name="Takehana T."/>
            <person name="Taniguchi I."/>
            <person name="Yamaji H."/>
            <person name="Maeda Y."/>
            <person name="Toyohara K."/>
            <person name="Miyamoto K."/>
            <person name="Kimura Y."/>
            <person name="Oda K."/>
        </authorList>
    </citation>
    <scope>NUCLEOTIDE SEQUENCE [LARGE SCALE GENOMIC DNA]</scope>
    <source>
        <strain evidence="3">NBRC 110686 / TISTR 2288 / 201-F6</strain>
    </source>
</reference>
<dbReference type="RefSeq" id="WP_054019848.1">
    <property type="nucleotide sequence ID" value="NZ_BBYR01000029.1"/>
</dbReference>
<dbReference type="Gene3D" id="1.10.3210.10">
    <property type="entry name" value="Hypothetical protein af1432"/>
    <property type="match status" value="1"/>
</dbReference>
<dbReference type="OrthoDB" id="9126875at2"/>
<sequence length="274" mass="30319">MLSEPLADLAAWTRHMAAAEIPVLEDTALTLEGLRANEDSVDANLLGEVIATDPLMTLKLMAHAAAHRPQRLLTDPETVTAAIVLMGITPFFRAFGPQPTVEQRLADQPGALDGLNAVLRRGRRAAQFALAFAVHRTDPEAPLLHQAALLHDFAELLLWVHAPVLAARIRDRQQADPQLRSATAQREVLHVELIDLQQALMKHWRLSDMLVRILDDRHAEHPSVRTVLLAIRVARHSHLGWDDAALPDDVAELSQLLQLSPPAVRQLLHDVDGR</sequence>
<name>A0A0K8NZU7_PISS1</name>
<dbReference type="PANTHER" id="PTHR33525:SF3">
    <property type="entry name" value="RIBONUCLEASE Y"/>
    <property type="match status" value="1"/>
</dbReference>
<comment type="caution">
    <text evidence="2">The sequence shown here is derived from an EMBL/GenBank/DDBJ whole genome shotgun (WGS) entry which is preliminary data.</text>
</comment>
<gene>
    <name evidence="2" type="ORF">ISF6_1582</name>
</gene>
<dbReference type="Proteomes" id="UP000037660">
    <property type="component" value="Unassembled WGS sequence"/>
</dbReference>
<evidence type="ECO:0000313" key="2">
    <source>
        <dbReference type="EMBL" id="GAP35809.1"/>
    </source>
</evidence>
<dbReference type="Pfam" id="PF08668">
    <property type="entry name" value="HDOD"/>
    <property type="match status" value="1"/>
</dbReference>
<dbReference type="InterPro" id="IPR052340">
    <property type="entry name" value="RNase_Y/CdgJ"/>
</dbReference>